<feature type="transmembrane region" description="Helical" evidence="18">
    <location>
        <begin position="490"/>
        <end position="511"/>
    </location>
</feature>
<evidence type="ECO:0000256" key="18">
    <source>
        <dbReference type="SAM" id="Phobius"/>
    </source>
</evidence>
<comment type="subcellular location">
    <subcellularLocation>
        <location evidence="16">Postsynaptic cell membrane</location>
        <topology evidence="16">Multi-pass membrane protein</topology>
    </subcellularLocation>
</comment>
<evidence type="ECO:0000256" key="5">
    <source>
        <dbReference type="ARBA" id="ARBA00022729"/>
    </source>
</evidence>
<dbReference type="Gene3D" id="3.40.50.2300">
    <property type="match status" value="2"/>
</dbReference>
<keyword evidence="22" id="KW-1185">Reference proteome</keyword>
<evidence type="ECO:0000256" key="17">
    <source>
        <dbReference type="SAM" id="Coils"/>
    </source>
</evidence>
<dbReference type="GO" id="GO:0045211">
    <property type="term" value="C:postsynaptic membrane"/>
    <property type="evidence" value="ECO:0007669"/>
    <property type="project" value="UniProtKB-SubCell"/>
</dbReference>
<evidence type="ECO:0000256" key="10">
    <source>
        <dbReference type="ARBA" id="ARBA00023136"/>
    </source>
</evidence>
<keyword evidence="12" id="KW-0675">Receptor</keyword>
<dbReference type="PROSITE" id="PS50259">
    <property type="entry name" value="G_PROTEIN_RECEP_F3_4"/>
    <property type="match status" value="1"/>
</dbReference>
<evidence type="ECO:0000256" key="2">
    <source>
        <dbReference type="ARBA" id="ARBA00022475"/>
    </source>
</evidence>
<dbReference type="SUPFAM" id="SSF53822">
    <property type="entry name" value="Periplasmic binding protein-like I"/>
    <property type="match status" value="1"/>
</dbReference>
<feature type="chain" id="PRO_5035942103" description="G-protein coupled receptors family 3 profile domain-containing protein" evidence="19">
    <location>
        <begin position="19"/>
        <end position="875"/>
    </location>
</feature>
<dbReference type="PRINTS" id="PR01177">
    <property type="entry name" value="GABAB1RECPTR"/>
</dbReference>
<evidence type="ECO:0000256" key="12">
    <source>
        <dbReference type="ARBA" id="ARBA00023170"/>
    </source>
</evidence>
<keyword evidence="3" id="KW-0597">Phosphoprotein</keyword>
<keyword evidence="9 17" id="KW-0175">Coiled coil</keyword>
<dbReference type="Proteomes" id="UP000749559">
    <property type="component" value="Unassembled WGS sequence"/>
</dbReference>
<evidence type="ECO:0000313" key="22">
    <source>
        <dbReference type="Proteomes" id="UP000749559"/>
    </source>
</evidence>
<protein>
    <recommendedName>
        <fullName evidence="20">G-protein coupled receptors family 3 profile domain-containing protein</fullName>
    </recommendedName>
</protein>
<feature type="transmembrane region" description="Helical" evidence="18">
    <location>
        <begin position="565"/>
        <end position="586"/>
    </location>
</feature>
<evidence type="ECO:0000256" key="9">
    <source>
        <dbReference type="ARBA" id="ARBA00023054"/>
    </source>
</evidence>
<evidence type="ECO:0000256" key="7">
    <source>
        <dbReference type="ARBA" id="ARBA00023018"/>
    </source>
</evidence>
<sequence>MRIYICVILSLVMVPAECIKDLWLIGLFPFNGSWPGGLGQEPAVQLGIKDVNNDPYILPGYRLRMTVSNTECDPGIGTNALFDQLYRDPVKMMVLGAGCSAVSQATSQASHLWNLLQLSYSSASPALSNKVIYKRFFRVFPPESSFNAAKFEFLNHFKWKKVGTLHETKEPFALTTTDFVNKASQHGIQILASESFANDPRQQVRNLKKHGVRIIVGNFYEDKARIIFCEAYKEKMYGSKYVWIITGFYSREWWKGNADDDPHDCTTDQLEEAINGYFTGDAMPKSPENTRGISGKTYEEFIAEYNNFTANASLTGHQEAPYGYDSVWTVAYMLNRSLEFMTKSKWGKRLEDFEYRDKRMGDVFFRMMANTFFEGVSGPVLFDSNGDRRGLTQIEQLQNGLETTVAIYNPRQQGKQTIRWYNKINWIGDTPPSDSMKQKMVPRVISFALLLCMSACACLGIILTIGFIIFNVKYRDHRFIKMSSPNLNNVILAGALLAFGSIIFGGIDIGLVEEHDVLLMCKIHIWLLALGFSLAFGAMFSKTWRVHKIFTNKKMHRTVIRDSQLYIIVGVLIFIDTVVLCVWEVVQPLQLVKTSYILDKWLDPDDDNQMLIPQTLFCESEHMWYFSGVLCAVKGILLMFGAFLAYETRKVRVPALNDSKFIGISVYNVVVLCMIGVPIVLIMKDKVDVTYALISTFTFFATATTLCLVFIPKILNRNHEMHTGTILTKAIQKHHIKRTTMRSLMKGALDDADRKQMIKMKEELSNHKKQIQVQQRRIRDLEKEKGLDNNSLHPNHVAHISSKSNRVSECQQRLLDSHVTVNDACSNEKQSTHSAASDIPEVPHVNTCTGITHLSVNTPDDDIEYKSNENSINVR</sequence>
<dbReference type="Pfam" id="PF01094">
    <property type="entry name" value="ANF_receptor"/>
    <property type="match status" value="1"/>
</dbReference>
<evidence type="ECO:0000256" key="14">
    <source>
        <dbReference type="ARBA" id="ARBA00023224"/>
    </source>
</evidence>
<evidence type="ECO:0000256" key="15">
    <source>
        <dbReference type="ARBA" id="ARBA00023257"/>
    </source>
</evidence>
<evidence type="ECO:0000256" key="19">
    <source>
        <dbReference type="SAM" id="SignalP"/>
    </source>
</evidence>
<dbReference type="InterPro" id="IPR001828">
    <property type="entry name" value="ANF_lig-bd_rcpt"/>
</dbReference>
<keyword evidence="10 18" id="KW-0472">Membrane</keyword>
<dbReference type="CDD" id="cd06366">
    <property type="entry name" value="PBP1_GABAb_receptor"/>
    <property type="match status" value="1"/>
</dbReference>
<evidence type="ECO:0000256" key="4">
    <source>
        <dbReference type="ARBA" id="ARBA00022692"/>
    </source>
</evidence>
<dbReference type="InterPro" id="IPR002455">
    <property type="entry name" value="GPCR3_GABA-B"/>
</dbReference>
<dbReference type="OrthoDB" id="17569at2759"/>
<proteinExistence type="inferred from homology"/>
<reference evidence="21" key="1">
    <citation type="submission" date="2022-03" db="EMBL/GenBank/DDBJ databases">
        <authorList>
            <person name="Martin C."/>
        </authorList>
    </citation>
    <scope>NUCLEOTIDE SEQUENCE</scope>
</reference>
<dbReference type="FunFam" id="3.40.50.2300:FF:000072">
    <property type="entry name" value="Gamma-aminobutyric acid type B receptor subunit 2"/>
    <property type="match status" value="1"/>
</dbReference>
<dbReference type="AlphaFoldDB" id="A0A8S4N1G6"/>
<accession>A0A8S4N1G6</accession>
<keyword evidence="8" id="KW-0297">G-protein coupled receptor</keyword>
<keyword evidence="15" id="KW-0628">Postsynaptic cell membrane</keyword>
<keyword evidence="5 19" id="KW-0732">Signal</keyword>
<dbReference type="PRINTS" id="PR01176">
    <property type="entry name" value="GABABRECEPTR"/>
</dbReference>
<name>A0A8S4N1G6_OWEFU</name>
<keyword evidence="14" id="KW-0807">Transducer</keyword>
<dbReference type="InterPro" id="IPR017978">
    <property type="entry name" value="GPCR_3_C"/>
</dbReference>
<organism evidence="21 22">
    <name type="scientific">Owenia fusiformis</name>
    <name type="common">Polychaete worm</name>
    <dbReference type="NCBI Taxonomy" id="6347"/>
    <lineage>
        <taxon>Eukaryota</taxon>
        <taxon>Metazoa</taxon>
        <taxon>Spiralia</taxon>
        <taxon>Lophotrochozoa</taxon>
        <taxon>Annelida</taxon>
        <taxon>Polychaeta</taxon>
        <taxon>Sedentaria</taxon>
        <taxon>Canalipalpata</taxon>
        <taxon>Sabellida</taxon>
        <taxon>Oweniida</taxon>
        <taxon>Oweniidae</taxon>
        <taxon>Owenia</taxon>
    </lineage>
</organism>
<dbReference type="Pfam" id="PF00003">
    <property type="entry name" value="7tm_3"/>
    <property type="match status" value="1"/>
</dbReference>
<evidence type="ECO:0000313" key="21">
    <source>
        <dbReference type="EMBL" id="CAH1774695.1"/>
    </source>
</evidence>
<keyword evidence="13" id="KW-0325">Glycoprotein</keyword>
<dbReference type="GO" id="GO:0007214">
    <property type="term" value="P:gamma-aminobutyric acid signaling pathway"/>
    <property type="evidence" value="ECO:0007669"/>
    <property type="project" value="TreeGrafter"/>
</dbReference>
<feature type="transmembrane region" description="Helical" evidence="18">
    <location>
        <begin position="666"/>
        <end position="683"/>
    </location>
</feature>
<evidence type="ECO:0000256" key="8">
    <source>
        <dbReference type="ARBA" id="ARBA00023040"/>
    </source>
</evidence>
<keyword evidence="6 18" id="KW-1133">Transmembrane helix</keyword>
<dbReference type="GO" id="GO:0038039">
    <property type="term" value="C:G protein-coupled receptor heterodimeric complex"/>
    <property type="evidence" value="ECO:0007669"/>
    <property type="project" value="TreeGrafter"/>
</dbReference>
<comment type="caution">
    <text evidence="21">The sequence shown here is derived from an EMBL/GenBank/DDBJ whole genome shotgun (WGS) entry which is preliminary data.</text>
</comment>
<feature type="signal peptide" evidence="19">
    <location>
        <begin position="1"/>
        <end position="18"/>
    </location>
</feature>
<feature type="domain" description="G-protein coupled receptors family 3 profile" evidence="20">
    <location>
        <begin position="457"/>
        <end position="714"/>
    </location>
</feature>
<dbReference type="PANTHER" id="PTHR10519:SF78">
    <property type="entry name" value="G-PROTEIN COUPLED RECEPTORS FAMILY 3 PROFILE DOMAIN-CONTAINING PROTEIN"/>
    <property type="match status" value="1"/>
</dbReference>
<keyword evidence="11" id="KW-1015">Disulfide bond</keyword>
<evidence type="ECO:0000256" key="13">
    <source>
        <dbReference type="ARBA" id="ARBA00023180"/>
    </source>
</evidence>
<evidence type="ECO:0000256" key="3">
    <source>
        <dbReference type="ARBA" id="ARBA00022553"/>
    </source>
</evidence>
<dbReference type="FunFam" id="3.40.50.2300:FF:000379">
    <property type="entry name" value="Gamma-aminobutyric acid B receptor"/>
    <property type="match status" value="1"/>
</dbReference>
<feature type="transmembrane region" description="Helical" evidence="18">
    <location>
        <begin position="444"/>
        <end position="470"/>
    </location>
</feature>
<keyword evidence="4 18" id="KW-0812">Transmembrane</keyword>
<evidence type="ECO:0000256" key="6">
    <source>
        <dbReference type="ARBA" id="ARBA00022989"/>
    </source>
</evidence>
<keyword evidence="7" id="KW-0770">Synapse</keyword>
<evidence type="ECO:0000259" key="20">
    <source>
        <dbReference type="PROSITE" id="PS50259"/>
    </source>
</evidence>
<gene>
    <name evidence="21" type="ORF">OFUS_LOCUS2104</name>
</gene>
<dbReference type="GO" id="GO:0004965">
    <property type="term" value="F:G protein-coupled GABA receptor activity"/>
    <property type="evidence" value="ECO:0007669"/>
    <property type="project" value="InterPro"/>
</dbReference>
<feature type="coiled-coil region" evidence="17">
    <location>
        <begin position="757"/>
        <end position="784"/>
    </location>
</feature>
<keyword evidence="2" id="KW-1003">Cell membrane</keyword>
<evidence type="ECO:0000256" key="1">
    <source>
        <dbReference type="ARBA" id="ARBA00008991"/>
    </source>
</evidence>
<evidence type="ECO:0000256" key="11">
    <source>
        <dbReference type="ARBA" id="ARBA00023157"/>
    </source>
</evidence>
<dbReference type="InterPro" id="IPR028082">
    <property type="entry name" value="Peripla_BP_I"/>
</dbReference>
<dbReference type="PANTHER" id="PTHR10519">
    <property type="entry name" value="GABA-B RECEPTOR"/>
    <property type="match status" value="1"/>
</dbReference>
<feature type="transmembrane region" description="Helical" evidence="18">
    <location>
        <begin position="523"/>
        <end position="544"/>
    </location>
</feature>
<evidence type="ECO:0000256" key="16">
    <source>
        <dbReference type="ARBA" id="ARBA00034104"/>
    </source>
</evidence>
<comment type="similarity">
    <text evidence="1">Belongs to the G-protein coupled receptor 3 family. GABA-B receptor subfamily.</text>
</comment>
<feature type="transmembrane region" description="Helical" evidence="18">
    <location>
        <begin position="689"/>
        <end position="711"/>
    </location>
</feature>
<feature type="transmembrane region" description="Helical" evidence="18">
    <location>
        <begin position="623"/>
        <end position="646"/>
    </location>
</feature>
<dbReference type="EMBL" id="CAIIXF020000001">
    <property type="protein sequence ID" value="CAH1774695.1"/>
    <property type="molecule type" value="Genomic_DNA"/>
</dbReference>